<comment type="caution">
    <text evidence="2">The sequence shown here is derived from an EMBL/GenBank/DDBJ whole genome shotgun (WGS) entry which is preliminary data.</text>
</comment>
<dbReference type="InterPro" id="IPR016181">
    <property type="entry name" value="Acyl_CoA_acyltransferase"/>
</dbReference>
<dbReference type="CDD" id="cd04301">
    <property type="entry name" value="NAT_SF"/>
    <property type="match status" value="1"/>
</dbReference>
<proteinExistence type="predicted"/>
<evidence type="ECO:0000259" key="1">
    <source>
        <dbReference type="PROSITE" id="PS51186"/>
    </source>
</evidence>
<sequence>MKIQFEYLAKLDEQMVDKLSDFESDHFKWSWSKKVWKELAGSSRNIVCLWQESLENNKKEIISLCVFELSSPDFCHLYKIVVDEKFRRRKLALALFKQMCHVASVELGFSKPHIYLEVEENNDGAIGFYQKMGLKQIHIKKRFYQNGNSAVIMHGVQDCDKP</sequence>
<dbReference type="PROSITE" id="PS51186">
    <property type="entry name" value="GNAT"/>
    <property type="match status" value="1"/>
</dbReference>
<evidence type="ECO:0000313" key="3">
    <source>
        <dbReference type="Proteomes" id="UP000443582"/>
    </source>
</evidence>
<feature type="domain" description="N-acetyltransferase" evidence="1">
    <location>
        <begin position="6"/>
        <end position="158"/>
    </location>
</feature>
<dbReference type="EMBL" id="QDKL01000004">
    <property type="protein sequence ID" value="RZF20437.1"/>
    <property type="molecule type" value="Genomic_DNA"/>
</dbReference>
<protein>
    <submittedName>
        <fullName evidence="2">N-acetyltransferase</fullName>
    </submittedName>
</protein>
<dbReference type="Gene3D" id="3.40.630.30">
    <property type="match status" value="1"/>
</dbReference>
<keyword evidence="3" id="KW-1185">Reference proteome</keyword>
<dbReference type="Pfam" id="PF00583">
    <property type="entry name" value="Acetyltransf_1"/>
    <property type="match status" value="1"/>
</dbReference>
<name>A0ABY0IGF9_9BACT</name>
<dbReference type="Proteomes" id="UP000443582">
    <property type="component" value="Unassembled WGS sequence"/>
</dbReference>
<gene>
    <name evidence="2" type="ORF">DAY19_14855</name>
</gene>
<dbReference type="RefSeq" id="WP_115363908.1">
    <property type="nucleotide sequence ID" value="NZ_QDKL01000004.1"/>
</dbReference>
<organism evidence="2 3">
    <name type="scientific">Halobacteriovorax vibrionivorans</name>
    <dbReference type="NCBI Taxonomy" id="2152716"/>
    <lineage>
        <taxon>Bacteria</taxon>
        <taxon>Pseudomonadati</taxon>
        <taxon>Bdellovibrionota</taxon>
        <taxon>Bacteriovoracia</taxon>
        <taxon>Bacteriovoracales</taxon>
        <taxon>Halobacteriovoraceae</taxon>
        <taxon>Halobacteriovorax</taxon>
    </lineage>
</organism>
<accession>A0ABY0IGF9</accession>
<evidence type="ECO:0000313" key="2">
    <source>
        <dbReference type="EMBL" id="RZF20437.1"/>
    </source>
</evidence>
<reference evidence="3" key="1">
    <citation type="journal article" date="2019" name="Int. J. Syst. Evol. Microbiol.">
        <title>Halobacteriovorax valvorus sp. nov., a novel prokaryotic predator isolated from coastal seawater of China.</title>
        <authorList>
            <person name="Chen M.-X."/>
        </authorList>
    </citation>
    <scope>NUCLEOTIDE SEQUENCE [LARGE SCALE GENOMIC DNA]</scope>
    <source>
        <strain evidence="3">BL9</strain>
    </source>
</reference>
<dbReference type="SUPFAM" id="SSF55729">
    <property type="entry name" value="Acyl-CoA N-acyltransferases (Nat)"/>
    <property type="match status" value="1"/>
</dbReference>
<dbReference type="InterPro" id="IPR000182">
    <property type="entry name" value="GNAT_dom"/>
</dbReference>